<dbReference type="GO" id="GO:0003677">
    <property type="term" value="F:DNA binding"/>
    <property type="evidence" value="ECO:0007669"/>
    <property type="project" value="UniProtKB-KW"/>
</dbReference>
<dbReference type="PRINTS" id="PR00038">
    <property type="entry name" value="HTHLUXR"/>
</dbReference>
<dbReference type="OrthoDB" id="3525633at2"/>
<dbReference type="Pfam" id="PF00072">
    <property type="entry name" value="Response_reg"/>
    <property type="match status" value="1"/>
</dbReference>
<accession>A0A1M6QSQ5</accession>
<dbReference type="SUPFAM" id="SSF52172">
    <property type="entry name" value="CheY-like"/>
    <property type="match status" value="1"/>
</dbReference>
<dbReference type="EMBL" id="FQZK01000016">
    <property type="protein sequence ID" value="SHK23312.1"/>
    <property type="molecule type" value="Genomic_DNA"/>
</dbReference>
<keyword evidence="2 7" id="KW-0238">DNA-binding</keyword>
<dbReference type="SMART" id="SM00421">
    <property type="entry name" value="HTH_LUXR"/>
    <property type="match status" value="1"/>
</dbReference>
<evidence type="ECO:0000313" key="7">
    <source>
        <dbReference type="EMBL" id="SHK23312.1"/>
    </source>
</evidence>
<protein>
    <submittedName>
        <fullName evidence="7">DNA-binding response regulator, NarL/FixJ family, contains REC and HTH domains</fullName>
    </submittedName>
</protein>
<evidence type="ECO:0000256" key="3">
    <source>
        <dbReference type="PROSITE-ProRule" id="PRU00169"/>
    </source>
</evidence>
<dbReference type="PANTHER" id="PTHR43214">
    <property type="entry name" value="TWO-COMPONENT RESPONSE REGULATOR"/>
    <property type="match status" value="1"/>
</dbReference>
<dbReference type="InterPro" id="IPR000792">
    <property type="entry name" value="Tscrpt_reg_LuxR_C"/>
</dbReference>
<dbReference type="CDD" id="cd17535">
    <property type="entry name" value="REC_NarL-like"/>
    <property type="match status" value="1"/>
</dbReference>
<dbReference type="PROSITE" id="PS50110">
    <property type="entry name" value="RESPONSE_REGULATORY"/>
    <property type="match status" value="1"/>
</dbReference>
<dbReference type="GO" id="GO:0000160">
    <property type="term" value="P:phosphorelay signal transduction system"/>
    <property type="evidence" value="ECO:0007669"/>
    <property type="project" value="InterPro"/>
</dbReference>
<keyword evidence="1 3" id="KW-0597">Phosphoprotein</keyword>
<evidence type="ECO:0000256" key="2">
    <source>
        <dbReference type="ARBA" id="ARBA00023125"/>
    </source>
</evidence>
<name>A0A1M6QSQ5_9ACTN</name>
<evidence type="ECO:0000256" key="4">
    <source>
        <dbReference type="SAM" id="MobiDB-lite"/>
    </source>
</evidence>
<dbReference type="InterPro" id="IPR001789">
    <property type="entry name" value="Sig_transdc_resp-reg_receiver"/>
</dbReference>
<dbReference type="GO" id="GO:0006355">
    <property type="term" value="P:regulation of DNA-templated transcription"/>
    <property type="evidence" value="ECO:0007669"/>
    <property type="project" value="InterPro"/>
</dbReference>
<dbReference type="Gene3D" id="3.40.50.2300">
    <property type="match status" value="1"/>
</dbReference>
<evidence type="ECO:0000259" key="5">
    <source>
        <dbReference type="PROSITE" id="PS50043"/>
    </source>
</evidence>
<evidence type="ECO:0000259" key="6">
    <source>
        <dbReference type="PROSITE" id="PS50110"/>
    </source>
</evidence>
<dbReference type="PROSITE" id="PS50043">
    <property type="entry name" value="HTH_LUXR_2"/>
    <property type="match status" value="1"/>
</dbReference>
<organism evidence="7 8">
    <name type="scientific">Nocardiopsis flavescens</name>
    <dbReference type="NCBI Taxonomy" id="758803"/>
    <lineage>
        <taxon>Bacteria</taxon>
        <taxon>Bacillati</taxon>
        <taxon>Actinomycetota</taxon>
        <taxon>Actinomycetes</taxon>
        <taxon>Streptosporangiales</taxon>
        <taxon>Nocardiopsidaceae</taxon>
        <taxon>Nocardiopsis</taxon>
    </lineage>
</organism>
<dbReference type="CDD" id="cd06170">
    <property type="entry name" value="LuxR_C_like"/>
    <property type="match status" value="1"/>
</dbReference>
<dbReference type="InterPro" id="IPR058245">
    <property type="entry name" value="NreC/VraR/RcsB-like_REC"/>
</dbReference>
<dbReference type="Proteomes" id="UP000184452">
    <property type="component" value="Unassembled WGS sequence"/>
</dbReference>
<feature type="region of interest" description="Disordered" evidence="4">
    <location>
        <begin position="143"/>
        <end position="174"/>
    </location>
</feature>
<gene>
    <name evidence="7" type="ORF">SAMN05421803_11612</name>
</gene>
<dbReference type="Pfam" id="PF00196">
    <property type="entry name" value="GerE"/>
    <property type="match status" value="1"/>
</dbReference>
<feature type="compositionally biased region" description="Gly residues" evidence="4">
    <location>
        <begin position="154"/>
        <end position="165"/>
    </location>
</feature>
<reference evidence="7 8" key="1">
    <citation type="submission" date="2016-11" db="EMBL/GenBank/DDBJ databases">
        <authorList>
            <person name="Jaros S."/>
            <person name="Januszkiewicz K."/>
            <person name="Wedrychowicz H."/>
        </authorList>
    </citation>
    <scope>NUCLEOTIDE SEQUENCE [LARGE SCALE GENOMIC DNA]</scope>
    <source>
        <strain evidence="7 8">CGMCC 4.5723</strain>
    </source>
</reference>
<keyword evidence="8" id="KW-1185">Reference proteome</keyword>
<dbReference type="STRING" id="758803.SAMN05421803_11612"/>
<dbReference type="InterPro" id="IPR011006">
    <property type="entry name" value="CheY-like_superfamily"/>
</dbReference>
<dbReference type="RefSeq" id="WP_073381365.1">
    <property type="nucleotide sequence ID" value="NZ_FQZK01000016.1"/>
</dbReference>
<dbReference type="SUPFAM" id="SSF46894">
    <property type="entry name" value="C-terminal effector domain of the bipartite response regulators"/>
    <property type="match status" value="1"/>
</dbReference>
<feature type="modified residue" description="4-aspartylphosphate" evidence="3">
    <location>
        <position position="58"/>
    </location>
</feature>
<dbReference type="InterPro" id="IPR039420">
    <property type="entry name" value="WalR-like"/>
</dbReference>
<proteinExistence type="predicted"/>
<feature type="domain" description="HTH luxR-type" evidence="5">
    <location>
        <begin position="165"/>
        <end position="230"/>
    </location>
</feature>
<evidence type="ECO:0000313" key="8">
    <source>
        <dbReference type="Proteomes" id="UP000184452"/>
    </source>
</evidence>
<feature type="domain" description="Response regulatory" evidence="6">
    <location>
        <begin position="2"/>
        <end position="123"/>
    </location>
</feature>
<dbReference type="SMART" id="SM00448">
    <property type="entry name" value="REC"/>
    <property type="match status" value="1"/>
</dbReference>
<dbReference type="AlphaFoldDB" id="A0A1M6QSQ5"/>
<evidence type="ECO:0000256" key="1">
    <source>
        <dbReference type="ARBA" id="ARBA00022553"/>
    </source>
</evidence>
<sequence>MRVLIVDDQVLLRHGLRKLLEFEDGVEVAGDVGDGLEALDFLAGAAGRGALPDVALVDARMPRMDGLSLIGRMRREYPDVPAIVLTTFDDDDVIFGCLRAGARGHLLKDVPPEELVSALRRVARGETVLGAAAAERLVASLGASGEPVPEPDGGAAGPRSGGGSGAAAESPLSDREWEVARMIGRGATNREIARGLFITDGTTRNHVTNILRKLGLRDRTRLALWVRERDAGEGRRDA</sequence>
<dbReference type="InterPro" id="IPR016032">
    <property type="entry name" value="Sig_transdc_resp-reg_C-effctor"/>
</dbReference>